<gene>
    <name evidence="2" type="ORF">LTR97_011173</name>
</gene>
<feature type="region of interest" description="Disordered" evidence="1">
    <location>
        <begin position="468"/>
        <end position="501"/>
    </location>
</feature>
<dbReference type="Proteomes" id="UP001310594">
    <property type="component" value="Unassembled WGS sequence"/>
</dbReference>
<feature type="region of interest" description="Disordered" evidence="1">
    <location>
        <begin position="552"/>
        <end position="585"/>
    </location>
</feature>
<comment type="caution">
    <text evidence="2">The sequence shown here is derived from an EMBL/GenBank/DDBJ whole genome shotgun (WGS) entry which is preliminary data.</text>
</comment>
<evidence type="ECO:0000313" key="3">
    <source>
        <dbReference type="Proteomes" id="UP001310594"/>
    </source>
</evidence>
<name>A0AAN7VT16_9PEZI</name>
<feature type="region of interest" description="Disordered" evidence="1">
    <location>
        <begin position="681"/>
        <end position="701"/>
    </location>
</feature>
<proteinExistence type="predicted"/>
<feature type="region of interest" description="Disordered" evidence="1">
    <location>
        <begin position="308"/>
        <end position="350"/>
    </location>
</feature>
<feature type="region of interest" description="Disordered" evidence="1">
    <location>
        <begin position="422"/>
        <end position="444"/>
    </location>
</feature>
<evidence type="ECO:0000256" key="1">
    <source>
        <dbReference type="SAM" id="MobiDB-lite"/>
    </source>
</evidence>
<feature type="compositionally biased region" description="Basic residues" evidence="1">
    <location>
        <begin position="736"/>
        <end position="751"/>
    </location>
</feature>
<evidence type="ECO:0000313" key="2">
    <source>
        <dbReference type="EMBL" id="KAK5692002.1"/>
    </source>
</evidence>
<organism evidence="2 3">
    <name type="scientific">Elasticomyces elasticus</name>
    <dbReference type="NCBI Taxonomy" id="574655"/>
    <lineage>
        <taxon>Eukaryota</taxon>
        <taxon>Fungi</taxon>
        <taxon>Dikarya</taxon>
        <taxon>Ascomycota</taxon>
        <taxon>Pezizomycotina</taxon>
        <taxon>Dothideomycetes</taxon>
        <taxon>Dothideomycetidae</taxon>
        <taxon>Mycosphaerellales</taxon>
        <taxon>Teratosphaeriaceae</taxon>
        <taxon>Elasticomyces</taxon>
    </lineage>
</organism>
<feature type="region of interest" description="Disordered" evidence="1">
    <location>
        <begin position="371"/>
        <end position="391"/>
    </location>
</feature>
<sequence length="809" mass="89921">MTLMHDSLSCIEQLRRKLAIEVHRRNAWEQKLSDIGDQSGGAEQPLLQLLLTEIDNELASNSVQAALSNLIERKRLWHLVMIKPTILFVFRKDGVQIHRLHQQLFALSGVGPKSAYLVLKGSATERLLELAQTLNRLNNTMDLVSHSESTNDLIYHRARFRNHWDRKDVNMLAKPVEAPTMSMAMFSKQRSGLLTKEHGDMIVQLERQSTATRLRRMREGGTTALRQKYDLGHEPPYPELRQDRGGAPVTPDRALQPSLPERSLLSVQAVPPSVPSPLLYAGAAVAGTGGIVAGSSAVNAYAALKTSKLAAKKDAREAEEQGMKRGENERKQNEEERRKQEEERKCLLHDAEQRRQEAEWQAEQDRKRLEAVRVQRSHEAEEERKKERHDREIQKWDMDLREKAIMLEREKRLAQIVQPARDAGPSALSGDPAVATPTVHAPGPEAVSAAAPAELLPLETAEQIADDTRTTLSDTSDFAGSAHGSNGTSSRSRSTKAREQVVNHAGTQFPATLTIEDRLLDDDDDELVRRFKQHDTIQQSPDLVQDLGTNGQCGNTVQRSDSSDPQALLSIPERSDCSNGTDVGHEQSDRLRLLTTTLGIEVWGVATTDLGALDPDSSEDCIAQETRLGETGIDSILMTTYSKDNPLESRMTTGTALGRESSEPWSPETWASDKALWKTALQSGGRRGARGGRTHNAGKEMDRKVLAMDRSSTDEWAPVKLDTQDLAISRWVETRGRRKQRSKKRASKRSHSSSIAQEGAETYVDAADGVVLSFYEQAVARLKHFGRDHGPAYEKAQVDEEGLVLENVA</sequence>
<protein>
    <submittedName>
        <fullName evidence="2">Uncharacterized protein</fullName>
    </submittedName>
</protein>
<feature type="compositionally biased region" description="Basic and acidic residues" evidence="1">
    <location>
        <begin position="311"/>
        <end position="350"/>
    </location>
</feature>
<reference evidence="2" key="1">
    <citation type="submission" date="2023-08" db="EMBL/GenBank/DDBJ databases">
        <title>Black Yeasts Isolated from many extreme environments.</title>
        <authorList>
            <person name="Coleine C."/>
            <person name="Stajich J.E."/>
            <person name="Selbmann L."/>
        </authorList>
    </citation>
    <scope>NUCLEOTIDE SEQUENCE</scope>
    <source>
        <strain evidence="2">CCFEE 5810</strain>
    </source>
</reference>
<feature type="region of interest" description="Disordered" evidence="1">
    <location>
        <begin position="734"/>
        <end position="757"/>
    </location>
</feature>
<feature type="region of interest" description="Disordered" evidence="1">
    <location>
        <begin position="217"/>
        <end position="260"/>
    </location>
</feature>
<dbReference type="AlphaFoldDB" id="A0AAN7VT16"/>
<feature type="compositionally biased region" description="Polar residues" evidence="1">
    <location>
        <begin position="552"/>
        <end position="565"/>
    </location>
</feature>
<accession>A0AAN7VT16</accession>
<dbReference type="EMBL" id="JAVRQU010000020">
    <property type="protein sequence ID" value="KAK5692002.1"/>
    <property type="molecule type" value="Genomic_DNA"/>
</dbReference>